<evidence type="ECO:0000313" key="2">
    <source>
        <dbReference type="EMBL" id="SPC76590.1"/>
    </source>
</evidence>
<feature type="compositionally biased region" description="Basic and acidic residues" evidence="1">
    <location>
        <begin position="117"/>
        <end position="127"/>
    </location>
</feature>
<accession>A0A2N9EPH0</accession>
<protein>
    <submittedName>
        <fullName evidence="2">Uncharacterized protein</fullName>
    </submittedName>
</protein>
<gene>
    <name evidence="2" type="ORF">FSB_LOCUS4472</name>
</gene>
<dbReference type="AlphaFoldDB" id="A0A2N9EPH0"/>
<dbReference type="EMBL" id="OIVN01000224">
    <property type="protein sequence ID" value="SPC76590.1"/>
    <property type="molecule type" value="Genomic_DNA"/>
</dbReference>
<reference evidence="2" key="1">
    <citation type="submission" date="2018-02" db="EMBL/GenBank/DDBJ databases">
        <authorList>
            <person name="Cohen D.B."/>
            <person name="Kent A.D."/>
        </authorList>
    </citation>
    <scope>NUCLEOTIDE SEQUENCE</scope>
</reference>
<organism evidence="2">
    <name type="scientific">Fagus sylvatica</name>
    <name type="common">Beechnut</name>
    <dbReference type="NCBI Taxonomy" id="28930"/>
    <lineage>
        <taxon>Eukaryota</taxon>
        <taxon>Viridiplantae</taxon>
        <taxon>Streptophyta</taxon>
        <taxon>Embryophyta</taxon>
        <taxon>Tracheophyta</taxon>
        <taxon>Spermatophyta</taxon>
        <taxon>Magnoliopsida</taxon>
        <taxon>eudicotyledons</taxon>
        <taxon>Gunneridae</taxon>
        <taxon>Pentapetalae</taxon>
        <taxon>rosids</taxon>
        <taxon>fabids</taxon>
        <taxon>Fagales</taxon>
        <taxon>Fagaceae</taxon>
        <taxon>Fagus</taxon>
    </lineage>
</organism>
<feature type="region of interest" description="Disordered" evidence="1">
    <location>
        <begin position="104"/>
        <end position="127"/>
    </location>
</feature>
<name>A0A2N9EPH0_FAGSY</name>
<evidence type="ECO:0000256" key="1">
    <source>
        <dbReference type="SAM" id="MobiDB-lite"/>
    </source>
</evidence>
<sequence>MEPRRSFRLERGSSIRLGRSYSSALIPESVTSECTRITSYERLSESMRLSSEYNTRISTTRNKNKTWGILSKVFSFRKTSGHDIETEKGAEIVAEEEKVKKETNMKKKKKWSSWLPDQDKRWPVQGW</sequence>
<proteinExistence type="predicted"/>